<keyword evidence="3" id="KW-1185">Reference proteome</keyword>
<feature type="signal peptide" evidence="1">
    <location>
        <begin position="1"/>
        <end position="20"/>
    </location>
</feature>
<reference evidence="2 3" key="1">
    <citation type="submission" date="2021-03" db="EMBL/GenBank/DDBJ databases">
        <authorList>
            <person name="D'Agostino P."/>
            <person name="Huntemann M."/>
            <person name="Clum A."/>
            <person name="Spunde A."/>
            <person name="Palaniappan K."/>
            <person name="Ritter S."/>
            <person name="Mikhailova N."/>
            <person name="Chen I.-M."/>
            <person name="Stamatis D."/>
            <person name="Reddy T."/>
            <person name="O'Malley R."/>
            <person name="Daum C."/>
            <person name="Shapiro N."/>
            <person name="Ivanova N."/>
            <person name="Kyrpides N."/>
            <person name="Woyke T."/>
        </authorList>
    </citation>
    <scope>NUCLEOTIDE SEQUENCE [LARGE SCALE GENOMIC DNA]</scope>
    <source>
        <strain evidence="2 3">WS4403</strain>
    </source>
</reference>
<dbReference type="EMBL" id="JAGGMQ010000001">
    <property type="protein sequence ID" value="MBP2170539.1"/>
    <property type="molecule type" value="Genomic_DNA"/>
</dbReference>
<dbReference type="InterPro" id="IPR010546">
    <property type="entry name" value="DUF1120"/>
</dbReference>
<gene>
    <name evidence="2" type="ORF">J2125_003731</name>
</gene>
<sequence length="223" mass="24675">MSLKYNGLCCFWLFVQPLMADTTIRLLISAEVQPSACQVFLDNGGVVNFGQYALDRLNSNLPSLLGSRDINLHIQCESPRQVAWSIFDERAETRDHSLSFSSRGQRIVAQDSLYGLGLTRTGRPLGAYSVEARFARSQVDGQPASWSWMTATKGEQHWQGTGGDMLTQPGRHFFTPTYNNQPLAFSRVTVPLRIMAIIAPGQTLASGDISWLVGEATITLTYL</sequence>
<dbReference type="Pfam" id="PF06551">
    <property type="entry name" value="DUF1120"/>
    <property type="match status" value="1"/>
</dbReference>
<accession>A0ABS4PD34</accession>
<name>A0ABS4PD34_9GAMM</name>
<protein>
    <recommendedName>
        <fullName evidence="4">DUF1120 domain-containing protein</fullName>
    </recommendedName>
</protein>
<organism evidence="2 3">
    <name type="scientific">Winslowiella toletana</name>
    <dbReference type="NCBI Taxonomy" id="92490"/>
    <lineage>
        <taxon>Bacteria</taxon>
        <taxon>Pseudomonadati</taxon>
        <taxon>Pseudomonadota</taxon>
        <taxon>Gammaproteobacteria</taxon>
        <taxon>Enterobacterales</taxon>
        <taxon>Erwiniaceae</taxon>
        <taxon>Winslowiella</taxon>
    </lineage>
</organism>
<feature type="chain" id="PRO_5045128022" description="DUF1120 domain-containing protein" evidence="1">
    <location>
        <begin position="21"/>
        <end position="223"/>
    </location>
</feature>
<evidence type="ECO:0000256" key="1">
    <source>
        <dbReference type="SAM" id="SignalP"/>
    </source>
</evidence>
<reference evidence="3" key="2">
    <citation type="submission" date="2023-07" db="EMBL/GenBank/DDBJ databases">
        <title>Genome mining of underrepresented organisms for secondary metabolites.</title>
        <authorList>
            <person name="D'Agostino P.M."/>
        </authorList>
    </citation>
    <scope>NUCLEOTIDE SEQUENCE [LARGE SCALE GENOMIC DNA]</scope>
    <source>
        <strain evidence="3">WS4403</strain>
    </source>
</reference>
<comment type="caution">
    <text evidence="2">The sequence shown here is derived from an EMBL/GenBank/DDBJ whole genome shotgun (WGS) entry which is preliminary data.</text>
</comment>
<evidence type="ECO:0000313" key="2">
    <source>
        <dbReference type="EMBL" id="MBP2170539.1"/>
    </source>
</evidence>
<dbReference type="RefSeq" id="WP_017802390.1">
    <property type="nucleotide sequence ID" value="NZ_JAGGMQ010000001.1"/>
</dbReference>
<proteinExistence type="predicted"/>
<evidence type="ECO:0008006" key="4">
    <source>
        <dbReference type="Google" id="ProtNLM"/>
    </source>
</evidence>
<evidence type="ECO:0000313" key="3">
    <source>
        <dbReference type="Proteomes" id="UP001195624"/>
    </source>
</evidence>
<dbReference type="Proteomes" id="UP001195624">
    <property type="component" value="Unassembled WGS sequence"/>
</dbReference>
<keyword evidence="1" id="KW-0732">Signal</keyword>